<comment type="similarity">
    <text evidence="1">Belongs to the eukaryotic ribosomal protein eL22 family.</text>
</comment>
<dbReference type="Proteomes" id="UP000694407">
    <property type="component" value="Unplaced"/>
</dbReference>
<protein>
    <submittedName>
        <fullName evidence="4">Uncharacterized protein</fullName>
    </submittedName>
</protein>
<dbReference type="Pfam" id="PF01776">
    <property type="entry name" value="Ribosomal_L22e"/>
    <property type="match status" value="1"/>
</dbReference>
<dbReference type="InterPro" id="IPR038526">
    <property type="entry name" value="Ribosomal_eL22_sf"/>
</dbReference>
<evidence type="ECO:0000256" key="1">
    <source>
        <dbReference type="ARBA" id="ARBA00007817"/>
    </source>
</evidence>
<keyword evidence="3" id="KW-0687">Ribonucleoprotein</keyword>
<sequence length="126" mass="14617">MAPPDQITTLSETSFNLDLPHSLESGIFGFVNFGTFPSRVKVNGKTENLGNVVHVERFKNRITAVSVKLFFKRYLKYLTKKYLKKKNLHDWLHVLNLTRKLMNFIHFQISQDEDGSESEDQQGLPF</sequence>
<reference evidence="4" key="2">
    <citation type="submission" date="2025-09" db="UniProtKB">
        <authorList>
            <consortium name="Ensembl"/>
        </authorList>
    </citation>
    <scope>IDENTIFICATION</scope>
</reference>
<dbReference type="AlphaFoldDB" id="A0A8C5ZQD6"/>
<keyword evidence="2" id="KW-0689">Ribosomal protein</keyword>
<dbReference type="GO" id="GO:0003723">
    <property type="term" value="F:RNA binding"/>
    <property type="evidence" value="ECO:0007669"/>
    <property type="project" value="TreeGrafter"/>
</dbReference>
<evidence type="ECO:0000313" key="5">
    <source>
        <dbReference type="Proteomes" id="UP000694407"/>
    </source>
</evidence>
<dbReference type="GO" id="GO:0003735">
    <property type="term" value="F:structural constituent of ribosome"/>
    <property type="evidence" value="ECO:0007669"/>
    <property type="project" value="InterPro"/>
</dbReference>
<dbReference type="GeneTree" id="ENSGT00940000154509"/>
<reference evidence="4" key="1">
    <citation type="submission" date="2025-08" db="UniProtKB">
        <authorList>
            <consortium name="Ensembl"/>
        </authorList>
    </citation>
    <scope>IDENTIFICATION</scope>
</reference>
<keyword evidence="5" id="KW-1185">Reference proteome</keyword>
<dbReference type="InterPro" id="IPR002671">
    <property type="entry name" value="Ribosomal_eL22"/>
</dbReference>
<evidence type="ECO:0000313" key="4">
    <source>
        <dbReference type="Ensembl" id="ENSMMMP00000016490.1"/>
    </source>
</evidence>
<proteinExistence type="inferred from homology"/>
<accession>A0A8C5ZQD6</accession>
<dbReference type="PANTHER" id="PTHR10064">
    <property type="entry name" value="60S RIBOSOMAL PROTEIN L22"/>
    <property type="match status" value="1"/>
</dbReference>
<evidence type="ECO:0000256" key="2">
    <source>
        <dbReference type="ARBA" id="ARBA00022980"/>
    </source>
</evidence>
<organism evidence="4 5">
    <name type="scientific">Marmota marmota marmota</name>
    <name type="common">Alpine marmot</name>
    <dbReference type="NCBI Taxonomy" id="9994"/>
    <lineage>
        <taxon>Eukaryota</taxon>
        <taxon>Metazoa</taxon>
        <taxon>Chordata</taxon>
        <taxon>Craniata</taxon>
        <taxon>Vertebrata</taxon>
        <taxon>Euteleostomi</taxon>
        <taxon>Mammalia</taxon>
        <taxon>Eutheria</taxon>
        <taxon>Euarchontoglires</taxon>
        <taxon>Glires</taxon>
        <taxon>Rodentia</taxon>
        <taxon>Sciuromorpha</taxon>
        <taxon>Sciuridae</taxon>
        <taxon>Xerinae</taxon>
        <taxon>Marmotini</taxon>
        <taxon>Marmota</taxon>
    </lineage>
</organism>
<dbReference type="GO" id="GO:1990904">
    <property type="term" value="C:ribonucleoprotein complex"/>
    <property type="evidence" value="ECO:0007669"/>
    <property type="project" value="UniProtKB-KW"/>
</dbReference>
<dbReference type="Gene3D" id="3.30.1360.210">
    <property type="match status" value="1"/>
</dbReference>
<dbReference type="Ensembl" id="ENSMMMT00000018776.1">
    <property type="protein sequence ID" value="ENSMMMP00000016490.1"/>
    <property type="gene ID" value="ENSMMMG00000014677.1"/>
</dbReference>
<dbReference type="PANTHER" id="PTHR10064:SF1">
    <property type="entry name" value="RIBOSOMAL PROTEIN EL22-LIKE"/>
    <property type="match status" value="1"/>
</dbReference>
<evidence type="ECO:0000256" key="3">
    <source>
        <dbReference type="ARBA" id="ARBA00023274"/>
    </source>
</evidence>
<dbReference type="GO" id="GO:0005840">
    <property type="term" value="C:ribosome"/>
    <property type="evidence" value="ECO:0007669"/>
    <property type="project" value="UniProtKB-KW"/>
</dbReference>
<name>A0A8C5ZQD6_MARMA</name>
<dbReference type="GO" id="GO:0002181">
    <property type="term" value="P:cytoplasmic translation"/>
    <property type="evidence" value="ECO:0007669"/>
    <property type="project" value="TreeGrafter"/>
</dbReference>